<sequence length="437" mass="48610">MLGIRSTHITPQRCVRTHVAASPTRSLMPARRTTTSPMPPRKPPQERSRLEQQVIDIVSSAKGRAKLSPDQLEELVSAVDVLEQMGGTPAPTKDAALDGKWKLLFTSSPGTNSPIQRTFTGVESFSIFQEVSLQEDEEARVNNCVDFGPKVGFLRVEAQASIESRPLPGFTPRAGSGESFFGGLLGKSSTEPPARPNSRIDFQFDKAAFYFRFLPFSIPYPVPFRILGDERKGWLDVTYMSEDRMFRLSRGNKGTLFILQKDVPLKDRLLDALSQNTDDDKVMSLLTTLVKENPTSAPARSPKAGGTWRLIWSQQSSDASPLQKWGSKQAKSYQVINEDGSLRNIVDLGSWLRLTALATCEPASATRTTVSISQAGLMFGEGKWDKPWFFQLSGPRQTKDGEPEPPGWVEWLYLDDDLRVTQGSKGSLFVHRREQDS</sequence>
<keyword evidence="2" id="KW-0934">Plastid</keyword>
<feature type="region of interest" description="Disordered" evidence="3">
    <location>
        <begin position="17"/>
        <end position="50"/>
    </location>
</feature>
<evidence type="ECO:0000313" key="6">
    <source>
        <dbReference type="Proteomes" id="UP000815325"/>
    </source>
</evidence>
<comment type="caution">
    <text evidence="5">The sequence shown here is derived from an EMBL/GenBank/DDBJ whole genome shotgun (WGS) entry which is preliminary data.</text>
</comment>
<dbReference type="Pfam" id="PF04755">
    <property type="entry name" value="PAP_fibrillin"/>
    <property type="match status" value="3"/>
</dbReference>
<organism evidence="5 6">
    <name type="scientific">Dunaliella salina</name>
    <name type="common">Green alga</name>
    <name type="synonym">Protococcus salinus</name>
    <dbReference type="NCBI Taxonomy" id="3046"/>
    <lineage>
        <taxon>Eukaryota</taxon>
        <taxon>Viridiplantae</taxon>
        <taxon>Chlorophyta</taxon>
        <taxon>core chlorophytes</taxon>
        <taxon>Chlorophyceae</taxon>
        <taxon>CS clade</taxon>
        <taxon>Chlamydomonadales</taxon>
        <taxon>Dunaliellaceae</taxon>
        <taxon>Dunaliella</taxon>
    </lineage>
</organism>
<gene>
    <name evidence="5" type="ORF">DUNSADRAFT_10348</name>
</gene>
<evidence type="ECO:0000313" key="5">
    <source>
        <dbReference type="EMBL" id="KAF5841911.1"/>
    </source>
</evidence>
<dbReference type="PANTHER" id="PTHR31906">
    <property type="entry name" value="PLASTID-LIPID-ASSOCIATED PROTEIN 4, CHLOROPLASTIC-RELATED"/>
    <property type="match status" value="1"/>
</dbReference>
<accession>A0ABQ7H4Y1</accession>
<dbReference type="EMBL" id="MU069473">
    <property type="protein sequence ID" value="KAF5841911.1"/>
    <property type="molecule type" value="Genomic_DNA"/>
</dbReference>
<name>A0ABQ7H4Y1_DUNSA</name>
<feature type="domain" description="Plastid lipid-associated protein/fibrillin conserved" evidence="4">
    <location>
        <begin position="217"/>
        <end position="259"/>
    </location>
</feature>
<proteinExistence type="predicted"/>
<dbReference type="Proteomes" id="UP000815325">
    <property type="component" value="Unassembled WGS sequence"/>
</dbReference>
<protein>
    <recommendedName>
        <fullName evidence="4">Plastid lipid-associated protein/fibrillin conserved domain-containing protein</fullName>
    </recommendedName>
</protein>
<evidence type="ECO:0000256" key="2">
    <source>
        <dbReference type="ARBA" id="ARBA00022640"/>
    </source>
</evidence>
<comment type="subcellular location">
    <subcellularLocation>
        <location evidence="1">Plastid</location>
    </subcellularLocation>
</comment>
<feature type="domain" description="Plastid lipid-associated protein/fibrillin conserved" evidence="4">
    <location>
        <begin position="275"/>
        <end position="430"/>
    </location>
</feature>
<evidence type="ECO:0000256" key="3">
    <source>
        <dbReference type="SAM" id="MobiDB-lite"/>
    </source>
</evidence>
<evidence type="ECO:0000256" key="1">
    <source>
        <dbReference type="ARBA" id="ARBA00004474"/>
    </source>
</evidence>
<dbReference type="InterPro" id="IPR006843">
    <property type="entry name" value="PAP/fibrillin_dom"/>
</dbReference>
<evidence type="ECO:0000259" key="4">
    <source>
        <dbReference type="Pfam" id="PF04755"/>
    </source>
</evidence>
<feature type="domain" description="Plastid lipid-associated protein/fibrillin conserved" evidence="4">
    <location>
        <begin position="49"/>
        <end position="164"/>
    </location>
</feature>
<keyword evidence="6" id="KW-1185">Reference proteome</keyword>
<reference evidence="5" key="1">
    <citation type="submission" date="2017-08" db="EMBL/GenBank/DDBJ databases">
        <authorList>
            <person name="Polle J.E."/>
            <person name="Barry K."/>
            <person name="Cushman J."/>
            <person name="Schmutz J."/>
            <person name="Tran D."/>
            <person name="Hathwaick L.T."/>
            <person name="Yim W.C."/>
            <person name="Jenkins J."/>
            <person name="Mckie-Krisberg Z.M."/>
            <person name="Prochnik S."/>
            <person name="Lindquist E."/>
            <person name="Dockter R.B."/>
            <person name="Adam C."/>
            <person name="Molina H."/>
            <person name="Bunkerborg J."/>
            <person name="Jin E."/>
            <person name="Buchheim M."/>
            <person name="Magnuson J."/>
        </authorList>
    </citation>
    <scope>NUCLEOTIDE SEQUENCE</scope>
    <source>
        <strain evidence="5">CCAP 19/18</strain>
    </source>
</reference>
<dbReference type="InterPro" id="IPR039633">
    <property type="entry name" value="PAP"/>
</dbReference>